<keyword evidence="2" id="KW-1185">Reference proteome</keyword>
<evidence type="ECO:0000313" key="1">
    <source>
        <dbReference type="EMBL" id="MFD2680036.1"/>
    </source>
</evidence>
<dbReference type="Proteomes" id="UP001597506">
    <property type="component" value="Unassembled WGS sequence"/>
</dbReference>
<comment type="caution">
    <text evidence="1">The sequence shown here is derived from an EMBL/GenBank/DDBJ whole genome shotgun (WGS) entry which is preliminary data.</text>
</comment>
<organism evidence="1 2">
    <name type="scientific">Bacillus seohaeanensis</name>
    <dbReference type="NCBI Taxonomy" id="284580"/>
    <lineage>
        <taxon>Bacteria</taxon>
        <taxon>Bacillati</taxon>
        <taxon>Bacillota</taxon>
        <taxon>Bacilli</taxon>
        <taxon>Bacillales</taxon>
        <taxon>Bacillaceae</taxon>
        <taxon>Bacillus</taxon>
    </lineage>
</organism>
<gene>
    <name evidence="1" type="ORF">ACFSUL_04655</name>
</gene>
<accession>A0ABW5RN02</accession>
<sequence length="124" mass="14095">MIVVDKKKYKMEIVEAKQEVRVQVHGLIREGDAASYLADLQETINKVSRRDYVFVVDATHQTPVPSKVVPQLEETMQFYSGLGFKEVFVVKPSSKIAQVQIRNVLERIQFTGSLVDNVPHSNVH</sequence>
<proteinExistence type="predicted"/>
<evidence type="ECO:0000313" key="2">
    <source>
        <dbReference type="Proteomes" id="UP001597506"/>
    </source>
</evidence>
<name>A0ABW5RN02_9BACI</name>
<reference evidence="2" key="1">
    <citation type="journal article" date="2019" name="Int. J. Syst. Evol. Microbiol.">
        <title>The Global Catalogue of Microorganisms (GCM) 10K type strain sequencing project: providing services to taxonomists for standard genome sequencing and annotation.</title>
        <authorList>
            <consortium name="The Broad Institute Genomics Platform"/>
            <consortium name="The Broad Institute Genome Sequencing Center for Infectious Disease"/>
            <person name="Wu L."/>
            <person name="Ma J."/>
        </authorList>
    </citation>
    <scope>NUCLEOTIDE SEQUENCE [LARGE SCALE GENOMIC DNA]</scope>
    <source>
        <strain evidence="2">KCTC 3913</strain>
    </source>
</reference>
<evidence type="ECO:0008006" key="3">
    <source>
        <dbReference type="Google" id="ProtNLM"/>
    </source>
</evidence>
<dbReference type="EMBL" id="JBHUMF010000011">
    <property type="protein sequence ID" value="MFD2680036.1"/>
    <property type="molecule type" value="Genomic_DNA"/>
</dbReference>
<dbReference type="RefSeq" id="WP_071413769.1">
    <property type="nucleotide sequence ID" value="NZ_JBHUMF010000011.1"/>
</dbReference>
<protein>
    <recommendedName>
        <fullName evidence="3">STAS domain-containing protein</fullName>
    </recommendedName>
</protein>